<keyword evidence="2" id="KW-1185">Reference proteome</keyword>
<dbReference type="EMBL" id="CP113520">
    <property type="protein sequence ID" value="WAJ28462.1"/>
    <property type="molecule type" value="Genomic_DNA"/>
</dbReference>
<accession>A0ACD4NNW3</accession>
<reference evidence="1" key="1">
    <citation type="submission" date="2022-11" db="EMBL/GenBank/DDBJ databases">
        <title>beta-Carotene-producing bacterium, Jeongeuplla avenae sp. nov., alleviates the salt stress of Arabidopsis seedlings.</title>
        <authorList>
            <person name="Jiang L."/>
            <person name="Lee J."/>
        </authorList>
    </citation>
    <scope>NUCLEOTIDE SEQUENCE</scope>
    <source>
        <strain evidence="1">DY_R2A_6</strain>
    </source>
</reference>
<gene>
    <name evidence="1" type="ORF">OXU80_27250</name>
</gene>
<evidence type="ECO:0000313" key="1">
    <source>
        <dbReference type="EMBL" id="WAJ28462.1"/>
    </source>
</evidence>
<sequence>MTGGMRLHFGGRIRDPADTVRRVKPHFARYGITRLARQTGLDRIGIPVWAAMRPNAMTLAVNQGKGIDDASAMASAVMEAVEYAVAERPDAQARIATRSGLLAAGERIHEPTRLMPPGTALPEADDLAWLPGRQLLDGGLVWVPLEAARLDHTCDVFGGMSRSSNGLASGNDMDEAVLHAVCELVERDATTLRAFRSRSELAASLVNAASFGSEAVESLAGRIRSAGFELRLFDLTTDLGVPVVQAVLSEAGRRVRAQFDLAAGTGCHPVASHAAVRAITEAAQTRVTNISGARDDLDPEEYREPLRQGLEFYAALPQAEGKSAPPDACGRAEATPGELLAIVKARLARVGVTDLPVVELGGGAAGIRVVRIFAPQLEDRPANHHWRPGARAMNAMLGL</sequence>
<organism evidence="1 2">
    <name type="scientific">Antarcticirhabdus aurantiaca</name>
    <dbReference type="NCBI Taxonomy" id="2606717"/>
    <lineage>
        <taxon>Bacteria</taxon>
        <taxon>Pseudomonadati</taxon>
        <taxon>Pseudomonadota</taxon>
        <taxon>Alphaproteobacteria</taxon>
        <taxon>Hyphomicrobiales</taxon>
        <taxon>Aurantimonadaceae</taxon>
        <taxon>Antarcticirhabdus</taxon>
    </lineage>
</organism>
<protein>
    <submittedName>
        <fullName evidence="1">YcaO-like family protein</fullName>
    </submittedName>
</protein>
<evidence type="ECO:0000313" key="2">
    <source>
        <dbReference type="Proteomes" id="UP001163223"/>
    </source>
</evidence>
<name>A0ACD4NNW3_9HYPH</name>
<proteinExistence type="predicted"/>
<dbReference type="Proteomes" id="UP001163223">
    <property type="component" value="Chromosome"/>
</dbReference>